<evidence type="ECO:0000313" key="3">
    <source>
        <dbReference type="Proteomes" id="UP000516148"/>
    </source>
</evidence>
<dbReference type="CDD" id="cd02440">
    <property type="entry name" value="AdoMet_MTases"/>
    <property type="match status" value="1"/>
</dbReference>
<dbReference type="Proteomes" id="UP000516148">
    <property type="component" value="Chromosome"/>
</dbReference>
<evidence type="ECO:0000259" key="1">
    <source>
        <dbReference type="Pfam" id="PF08242"/>
    </source>
</evidence>
<dbReference type="GO" id="GO:0008168">
    <property type="term" value="F:methyltransferase activity"/>
    <property type="evidence" value="ECO:0007669"/>
    <property type="project" value="UniProtKB-KW"/>
</dbReference>
<keyword evidence="3" id="KW-1185">Reference proteome</keyword>
<keyword evidence="2" id="KW-0808">Transferase</keyword>
<reference evidence="2 3" key="1">
    <citation type="submission" date="2020-09" db="EMBL/GenBank/DDBJ databases">
        <title>Sphingomonas sp., a new species isolated from pork steak.</title>
        <authorList>
            <person name="Heidler von Heilborn D."/>
        </authorList>
    </citation>
    <scope>NUCLEOTIDE SEQUENCE [LARGE SCALE GENOMIC DNA]</scope>
    <source>
        <strain evidence="3">S8-3T</strain>
    </source>
</reference>
<name>A0A7H0LF96_9SPHN</name>
<proteinExistence type="predicted"/>
<dbReference type="InterPro" id="IPR013217">
    <property type="entry name" value="Methyltransf_12"/>
</dbReference>
<organism evidence="2 3">
    <name type="scientific">Sphingomonas alpina</name>
    <dbReference type="NCBI Taxonomy" id="653931"/>
    <lineage>
        <taxon>Bacteria</taxon>
        <taxon>Pseudomonadati</taxon>
        <taxon>Pseudomonadota</taxon>
        <taxon>Alphaproteobacteria</taxon>
        <taxon>Sphingomonadales</taxon>
        <taxon>Sphingomonadaceae</taxon>
        <taxon>Sphingomonas</taxon>
    </lineage>
</organism>
<dbReference type="GO" id="GO:0032259">
    <property type="term" value="P:methylation"/>
    <property type="evidence" value="ECO:0007669"/>
    <property type="project" value="UniProtKB-KW"/>
</dbReference>
<dbReference type="AlphaFoldDB" id="A0A7H0LF96"/>
<evidence type="ECO:0000313" key="2">
    <source>
        <dbReference type="EMBL" id="QNQ08349.1"/>
    </source>
</evidence>
<dbReference type="EMBL" id="CP061038">
    <property type="protein sequence ID" value="QNQ08349.1"/>
    <property type="molecule type" value="Genomic_DNA"/>
</dbReference>
<dbReference type="RefSeq" id="WP_187760677.1">
    <property type="nucleotide sequence ID" value="NZ_CP061038.1"/>
</dbReference>
<dbReference type="KEGG" id="spap:H3Z74_16555"/>
<accession>A0A7H0LF96</accession>
<dbReference type="Gene3D" id="3.40.50.150">
    <property type="entry name" value="Vaccinia Virus protein VP39"/>
    <property type="match status" value="1"/>
</dbReference>
<sequence length="240" mass="26008">MKHDDHLPDDAVAPDNPFVKHFSDPEAVSNYAEGPRRVVPGLEALHRMTAILLAERVPADARVLVLGAGGGMELQVLAQAHPGWTFVGVDPAAAMLRLAERTIGPDMARVDLIEGYIDDAPPGPFDAAVCLLTLHFLDAAERERTVGEIHRRLRPGAPFVAAHLSFPQGAERELWLDRHVAYPVAMGADPEQMRGAREAVATRLATFSPGQDEAILRAGGFPEVSLFFAAFAWRGWIANA</sequence>
<gene>
    <name evidence="2" type="ORF">H3Z74_16555</name>
</gene>
<protein>
    <submittedName>
        <fullName evidence="2">Class I SAM-dependent methyltransferase</fullName>
    </submittedName>
</protein>
<feature type="domain" description="Methyltransferase type 12" evidence="1">
    <location>
        <begin position="64"/>
        <end position="158"/>
    </location>
</feature>
<dbReference type="SUPFAM" id="SSF53335">
    <property type="entry name" value="S-adenosyl-L-methionine-dependent methyltransferases"/>
    <property type="match status" value="1"/>
</dbReference>
<keyword evidence="2" id="KW-0489">Methyltransferase</keyword>
<dbReference type="Pfam" id="PF08242">
    <property type="entry name" value="Methyltransf_12"/>
    <property type="match status" value="1"/>
</dbReference>
<dbReference type="InterPro" id="IPR029063">
    <property type="entry name" value="SAM-dependent_MTases_sf"/>
</dbReference>